<sequence>IYFKDAARSIDMIYQASKEQIKTVNYNVAGVVPTRSAGEIEQVVKKYIPGAQISYKPDTEAMNYFRTSTVDVFDDSRAREEWSWYAMYPNLDKVVVDFVEEIRSRPERYGIV</sequence>
<dbReference type="AlphaFoldDB" id="X1M8Y6"/>
<dbReference type="EMBL" id="BARV01017825">
    <property type="protein sequence ID" value="GAI27748.1"/>
    <property type="molecule type" value="Genomic_DNA"/>
</dbReference>
<reference evidence="1" key="1">
    <citation type="journal article" date="2014" name="Front. Microbiol.">
        <title>High frequency of phylogenetically diverse reductive dehalogenase-homologous genes in deep subseafloor sedimentary metagenomes.</title>
        <authorList>
            <person name="Kawai M."/>
            <person name="Futagami T."/>
            <person name="Toyoda A."/>
            <person name="Takaki Y."/>
            <person name="Nishi S."/>
            <person name="Hori S."/>
            <person name="Arai W."/>
            <person name="Tsubouchi T."/>
            <person name="Morono Y."/>
            <person name="Uchiyama I."/>
            <person name="Ito T."/>
            <person name="Fujiyama A."/>
            <person name="Inagaki F."/>
            <person name="Takami H."/>
        </authorList>
    </citation>
    <scope>NUCLEOTIDE SEQUENCE</scope>
    <source>
        <strain evidence="1">Expedition CK06-06</strain>
    </source>
</reference>
<protein>
    <recommendedName>
        <fullName evidence="2">NAD-dependent epimerase/dehydratase domain-containing protein</fullName>
    </recommendedName>
</protein>
<proteinExistence type="predicted"/>
<comment type="caution">
    <text evidence="1">The sequence shown here is derived from an EMBL/GenBank/DDBJ whole genome shotgun (WGS) entry which is preliminary data.</text>
</comment>
<name>X1M8Y6_9ZZZZ</name>
<feature type="non-terminal residue" evidence="1">
    <location>
        <position position="1"/>
    </location>
</feature>
<accession>X1M8Y6</accession>
<evidence type="ECO:0000313" key="1">
    <source>
        <dbReference type="EMBL" id="GAI27748.1"/>
    </source>
</evidence>
<organism evidence="1">
    <name type="scientific">marine sediment metagenome</name>
    <dbReference type="NCBI Taxonomy" id="412755"/>
    <lineage>
        <taxon>unclassified sequences</taxon>
        <taxon>metagenomes</taxon>
        <taxon>ecological metagenomes</taxon>
    </lineage>
</organism>
<gene>
    <name evidence="1" type="ORF">S06H3_30290</name>
</gene>
<evidence type="ECO:0008006" key="2">
    <source>
        <dbReference type="Google" id="ProtNLM"/>
    </source>
</evidence>
<dbReference type="Gene3D" id="3.40.50.720">
    <property type="entry name" value="NAD(P)-binding Rossmann-like Domain"/>
    <property type="match status" value="1"/>
</dbReference>